<dbReference type="SUPFAM" id="SSF57716">
    <property type="entry name" value="Glucocorticoid receptor-like (DNA-binding domain)"/>
    <property type="match status" value="1"/>
</dbReference>
<dbReference type="SUPFAM" id="SSF109635">
    <property type="entry name" value="DnaK suppressor protein DksA, alpha-hairpin domain"/>
    <property type="match status" value="1"/>
</dbReference>
<evidence type="ECO:0000256" key="3">
    <source>
        <dbReference type="ARBA" id="ARBA00022833"/>
    </source>
</evidence>
<evidence type="ECO:0000259" key="5">
    <source>
        <dbReference type="Pfam" id="PF01258"/>
    </source>
</evidence>
<keyword evidence="7" id="KW-1185">Reference proteome</keyword>
<comment type="caution">
    <text evidence="6">The sequence shown here is derived from an EMBL/GenBank/DDBJ whole genome shotgun (WGS) entry which is preliminary data.</text>
</comment>
<proteinExistence type="predicted"/>
<gene>
    <name evidence="6" type="ORF">D3878_07435</name>
</gene>
<feature type="zinc finger region" description="dksA C4-type" evidence="4">
    <location>
        <begin position="108"/>
        <end position="132"/>
    </location>
</feature>
<dbReference type="EMBL" id="QYUQ01000002">
    <property type="protein sequence ID" value="RJG01438.1"/>
    <property type="molecule type" value="Genomic_DNA"/>
</dbReference>
<feature type="domain" description="Zinc finger DksA/TraR C4-type" evidence="5">
    <location>
        <begin position="103"/>
        <end position="138"/>
    </location>
</feature>
<dbReference type="GO" id="GO:0008270">
    <property type="term" value="F:zinc ion binding"/>
    <property type="evidence" value="ECO:0007669"/>
    <property type="project" value="UniProtKB-KW"/>
</dbReference>
<evidence type="ECO:0000256" key="4">
    <source>
        <dbReference type="PROSITE-ProRule" id="PRU00510"/>
    </source>
</evidence>
<dbReference type="InterPro" id="IPR037187">
    <property type="entry name" value="DnaK_N"/>
</dbReference>
<dbReference type="AlphaFoldDB" id="A0A3A3FZ09"/>
<dbReference type="PANTHER" id="PTHR33823">
    <property type="entry name" value="RNA POLYMERASE-BINDING TRANSCRIPTION FACTOR DKSA-RELATED"/>
    <property type="match status" value="1"/>
</dbReference>
<evidence type="ECO:0000256" key="2">
    <source>
        <dbReference type="ARBA" id="ARBA00022771"/>
    </source>
</evidence>
<dbReference type="Pfam" id="PF01258">
    <property type="entry name" value="zf-dskA_traR"/>
    <property type="match status" value="1"/>
</dbReference>
<dbReference type="PROSITE" id="PS51128">
    <property type="entry name" value="ZF_DKSA_2"/>
    <property type="match status" value="1"/>
</dbReference>
<sequence length="149" mass="16312">MAAATSPDSSSYLNFGKCAMTDLSTGQIAELKKILQEREQALRDDIRREVNQQDDYADVASEAPDAGDASFADLSVDLGNAAVGRDLGELKAVQHAYERIDNGKYGECIECGFDIPYERLKVQPAAERCAPCQMQHEKTYIDPTKGSSM</sequence>
<evidence type="ECO:0000256" key="1">
    <source>
        <dbReference type="ARBA" id="ARBA00022723"/>
    </source>
</evidence>
<dbReference type="PANTHER" id="PTHR33823:SF4">
    <property type="entry name" value="GENERAL STRESS PROTEIN 16O"/>
    <property type="match status" value="1"/>
</dbReference>
<keyword evidence="2" id="KW-0863">Zinc-finger</keyword>
<accession>A0A3A3FZ09</accession>
<organism evidence="6 7">
    <name type="scientific">Noviherbaspirillum sedimenti</name>
    <dbReference type="NCBI Taxonomy" id="2320865"/>
    <lineage>
        <taxon>Bacteria</taxon>
        <taxon>Pseudomonadati</taxon>
        <taxon>Pseudomonadota</taxon>
        <taxon>Betaproteobacteria</taxon>
        <taxon>Burkholderiales</taxon>
        <taxon>Oxalobacteraceae</taxon>
        <taxon>Noviherbaspirillum</taxon>
    </lineage>
</organism>
<dbReference type="Proteomes" id="UP000266327">
    <property type="component" value="Unassembled WGS sequence"/>
</dbReference>
<evidence type="ECO:0000313" key="6">
    <source>
        <dbReference type="EMBL" id="RJG01438.1"/>
    </source>
</evidence>
<keyword evidence="3" id="KW-0862">Zinc</keyword>
<protein>
    <submittedName>
        <fullName evidence="6">TraR/DksA family transcriptional regulator</fullName>
    </submittedName>
</protein>
<evidence type="ECO:0000313" key="7">
    <source>
        <dbReference type="Proteomes" id="UP000266327"/>
    </source>
</evidence>
<name>A0A3A3FZ09_9BURK</name>
<dbReference type="Gene3D" id="1.20.120.910">
    <property type="entry name" value="DksA, coiled-coil domain"/>
    <property type="match status" value="1"/>
</dbReference>
<reference evidence="7" key="1">
    <citation type="submission" date="2018-09" db="EMBL/GenBank/DDBJ databases">
        <authorList>
            <person name="Zhu H."/>
        </authorList>
    </citation>
    <scope>NUCLEOTIDE SEQUENCE [LARGE SCALE GENOMIC DNA]</scope>
    <source>
        <strain evidence="7">K1S02-23</strain>
    </source>
</reference>
<dbReference type="InterPro" id="IPR000962">
    <property type="entry name" value="Znf_DskA_TraR"/>
</dbReference>
<keyword evidence="1" id="KW-0479">Metal-binding</keyword>